<dbReference type="EMBL" id="JBHSWJ010000002">
    <property type="protein sequence ID" value="MFC6715091.1"/>
    <property type="molecule type" value="Genomic_DNA"/>
</dbReference>
<dbReference type="PANTHER" id="PTHR30055:SF234">
    <property type="entry name" value="HTH-TYPE TRANSCRIPTIONAL REGULATOR BETI"/>
    <property type="match status" value="1"/>
</dbReference>
<dbReference type="InterPro" id="IPR009057">
    <property type="entry name" value="Homeodomain-like_sf"/>
</dbReference>
<dbReference type="SUPFAM" id="SSF46689">
    <property type="entry name" value="Homeodomain-like"/>
    <property type="match status" value="1"/>
</dbReference>
<protein>
    <submittedName>
        <fullName evidence="7">TetR/AcrR family transcriptional regulator</fullName>
    </submittedName>
</protein>
<proteinExistence type="predicted"/>
<dbReference type="Gene3D" id="1.10.357.10">
    <property type="entry name" value="Tetracycline Repressor, domain 2"/>
    <property type="match status" value="1"/>
</dbReference>
<gene>
    <name evidence="7" type="ORF">ACFQBT_15265</name>
</gene>
<organism evidence="7 8">
    <name type="scientific">Branchiibius cervicis</name>
    <dbReference type="NCBI Taxonomy" id="908252"/>
    <lineage>
        <taxon>Bacteria</taxon>
        <taxon>Bacillati</taxon>
        <taxon>Actinomycetota</taxon>
        <taxon>Actinomycetes</taxon>
        <taxon>Micrococcales</taxon>
        <taxon>Dermacoccaceae</taxon>
        <taxon>Branchiibius</taxon>
    </lineage>
</organism>
<keyword evidence="3" id="KW-0804">Transcription</keyword>
<evidence type="ECO:0000313" key="8">
    <source>
        <dbReference type="Proteomes" id="UP001596356"/>
    </source>
</evidence>
<dbReference type="PRINTS" id="PR00455">
    <property type="entry name" value="HTHTETR"/>
</dbReference>
<sequence>MSTALTPESADQAPRPARQWGRTSATRTAILDAALEVFLEAGYEEANVADIVRRSGRSVGSIYHHFGGKPELFIALWESTQDGYFAAAATAVAQTRARGERSPAALFTAGAEAYLLAVWQNRVAVRMFLSDYGPPQLRALERERSQTWIRQNSMLLAVDDSPLSRVRVSVLTSIVGDGAREIILLESEEEMSQIVDATLQFIARVAV</sequence>
<dbReference type="Pfam" id="PF00440">
    <property type="entry name" value="TetR_N"/>
    <property type="match status" value="1"/>
</dbReference>
<dbReference type="PROSITE" id="PS50977">
    <property type="entry name" value="HTH_TETR_2"/>
    <property type="match status" value="1"/>
</dbReference>
<evidence type="ECO:0000259" key="6">
    <source>
        <dbReference type="PROSITE" id="PS50977"/>
    </source>
</evidence>
<evidence type="ECO:0000256" key="3">
    <source>
        <dbReference type="ARBA" id="ARBA00023163"/>
    </source>
</evidence>
<reference evidence="8" key="1">
    <citation type="journal article" date="2019" name="Int. J. Syst. Evol. Microbiol.">
        <title>The Global Catalogue of Microorganisms (GCM) 10K type strain sequencing project: providing services to taxonomists for standard genome sequencing and annotation.</title>
        <authorList>
            <consortium name="The Broad Institute Genomics Platform"/>
            <consortium name="The Broad Institute Genome Sequencing Center for Infectious Disease"/>
            <person name="Wu L."/>
            <person name="Ma J."/>
        </authorList>
    </citation>
    <scope>NUCLEOTIDE SEQUENCE [LARGE SCALE GENOMIC DNA]</scope>
    <source>
        <strain evidence="8">NBRC 106593</strain>
    </source>
</reference>
<keyword evidence="8" id="KW-1185">Reference proteome</keyword>
<keyword evidence="2 4" id="KW-0238">DNA-binding</keyword>
<feature type="region of interest" description="Disordered" evidence="5">
    <location>
        <begin position="1"/>
        <end position="21"/>
    </location>
</feature>
<evidence type="ECO:0000256" key="5">
    <source>
        <dbReference type="SAM" id="MobiDB-lite"/>
    </source>
</evidence>
<dbReference type="PANTHER" id="PTHR30055">
    <property type="entry name" value="HTH-TYPE TRANSCRIPTIONAL REGULATOR RUTR"/>
    <property type="match status" value="1"/>
</dbReference>
<evidence type="ECO:0000256" key="2">
    <source>
        <dbReference type="ARBA" id="ARBA00023125"/>
    </source>
</evidence>
<dbReference type="InterPro" id="IPR050109">
    <property type="entry name" value="HTH-type_TetR-like_transc_reg"/>
</dbReference>
<evidence type="ECO:0000256" key="1">
    <source>
        <dbReference type="ARBA" id="ARBA00023015"/>
    </source>
</evidence>
<dbReference type="InterPro" id="IPR001647">
    <property type="entry name" value="HTH_TetR"/>
</dbReference>
<name>A0ABW2AVC4_9MICO</name>
<dbReference type="RefSeq" id="WP_377823937.1">
    <property type="nucleotide sequence ID" value="NZ_JBHSWJ010000002.1"/>
</dbReference>
<evidence type="ECO:0000313" key="7">
    <source>
        <dbReference type="EMBL" id="MFC6715091.1"/>
    </source>
</evidence>
<accession>A0ABW2AVC4</accession>
<comment type="caution">
    <text evidence="7">The sequence shown here is derived from an EMBL/GenBank/DDBJ whole genome shotgun (WGS) entry which is preliminary data.</text>
</comment>
<feature type="domain" description="HTH tetR-type" evidence="6">
    <location>
        <begin position="24"/>
        <end position="84"/>
    </location>
</feature>
<evidence type="ECO:0000256" key="4">
    <source>
        <dbReference type="PROSITE-ProRule" id="PRU00335"/>
    </source>
</evidence>
<feature type="DNA-binding region" description="H-T-H motif" evidence="4">
    <location>
        <begin position="47"/>
        <end position="66"/>
    </location>
</feature>
<keyword evidence="1" id="KW-0805">Transcription regulation</keyword>
<dbReference type="Proteomes" id="UP001596356">
    <property type="component" value="Unassembled WGS sequence"/>
</dbReference>